<organism evidence="1 2">
    <name type="scientific">Luedemannella helvata</name>
    <dbReference type="NCBI Taxonomy" id="349315"/>
    <lineage>
        <taxon>Bacteria</taxon>
        <taxon>Bacillati</taxon>
        <taxon>Actinomycetota</taxon>
        <taxon>Actinomycetes</taxon>
        <taxon>Micromonosporales</taxon>
        <taxon>Micromonosporaceae</taxon>
        <taxon>Luedemannella</taxon>
    </lineage>
</organism>
<evidence type="ECO:0000313" key="2">
    <source>
        <dbReference type="Proteomes" id="UP001500655"/>
    </source>
</evidence>
<reference evidence="2" key="1">
    <citation type="journal article" date="2019" name="Int. J. Syst. Evol. Microbiol.">
        <title>The Global Catalogue of Microorganisms (GCM) 10K type strain sequencing project: providing services to taxonomists for standard genome sequencing and annotation.</title>
        <authorList>
            <consortium name="The Broad Institute Genomics Platform"/>
            <consortium name="The Broad Institute Genome Sequencing Center for Infectious Disease"/>
            <person name="Wu L."/>
            <person name="Ma J."/>
        </authorList>
    </citation>
    <scope>NUCLEOTIDE SEQUENCE [LARGE SCALE GENOMIC DNA]</scope>
    <source>
        <strain evidence="2">JCM 13249</strain>
    </source>
</reference>
<dbReference type="InterPro" id="IPR018561">
    <property type="entry name" value="AosR"/>
</dbReference>
<keyword evidence="2" id="KW-1185">Reference proteome</keyword>
<dbReference type="Pfam" id="PF09438">
    <property type="entry name" value="DUF2017"/>
    <property type="match status" value="1"/>
</dbReference>
<name>A0ABP4WYL1_9ACTN</name>
<dbReference type="EMBL" id="BAAALS010000019">
    <property type="protein sequence ID" value="GAA1763612.1"/>
    <property type="molecule type" value="Genomic_DNA"/>
</dbReference>
<gene>
    <name evidence="1" type="ORF">GCM10009681_38350</name>
</gene>
<protein>
    <submittedName>
        <fullName evidence="1">DUF2017 domain-containing protein</fullName>
    </submittedName>
</protein>
<proteinExistence type="predicted"/>
<dbReference type="RefSeq" id="WP_344083588.1">
    <property type="nucleotide sequence ID" value="NZ_BAAALS010000019.1"/>
</dbReference>
<dbReference type="Proteomes" id="UP001500655">
    <property type="component" value="Unassembled WGS sequence"/>
</dbReference>
<comment type="caution">
    <text evidence="1">The sequence shown here is derived from an EMBL/GenBank/DDBJ whole genome shotgun (WGS) entry which is preliminary data.</text>
</comment>
<evidence type="ECO:0000313" key="1">
    <source>
        <dbReference type="EMBL" id="GAA1763612.1"/>
    </source>
</evidence>
<sequence length="163" mass="18188">MFYRDGAELVAHLDREAALVLRQFAVQLTEMLGDEPDRDDPVVARLLPDMYRDDPEAAAEMRELTEDDLRAAKLTAFGEMIADLPRDGGDVRLTEEAADTWVRGLTDMRLALGLRLDIRDDTDFETEIDDAVAADPTSQRVRQLAVYGYLTGLQGSLVDALMD</sequence>
<accession>A0ABP4WYL1</accession>